<keyword evidence="2" id="KW-1185">Reference proteome</keyword>
<comment type="caution">
    <text evidence="1">The sequence shown here is derived from an EMBL/GenBank/DDBJ whole genome shotgun (WGS) entry which is preliminary data.</text>
</comment>
<gene>
    <name evidence="1" type="ORF">Dda_5355</name>
</gene>
<protein>
    <submittedName>
        <fullName evidence="1">Uncharacterized protein</fullName>
    </submittedName>
</protein>
<reference evidence="1" key="1">
    <citation type="submission" date="2023-01" db="EMBL/GenBank/DDBJ databases">
        <title>The chitinases involved in constricting ring structure development in the nematode-trapping fungus Drechslerella dactyloides.</title>
        <authorList>
            <person name="Wang R."/>
            <person name="Zhang L."/>
            <person name="Tang P."/>
            <person name="Li S."/>
            <person name="Liang L."/>
        </authorList>
    </citation>
    <scope>NUCLEOTIDE SEQUENCE</scope>
    <source>
        <strain evidence="1">YMF1.00031</strain>
    </source>
</reference>
<dbReference type="AlphaFoldDB" id="A0AAD6NIS7"/>
<sequence>MGCVAGHGAPTAAAAEALTMQQNTTSLPLSPHVPRLKMSAASPLATIKARKKRNVAIFAAHQVIKKSQYHEDPKRWHWALLDNIAENCSLPDANSPEFLEGLTRACDLAGAVWAKYYAPRGTKRKTPDDAEKGSATDNPTLAQMAAVGLSFKLDWNSMNNGVTVYRDLDLAEDSAVDKPDDEKQNIVLADVDNDKVDFKKEGENAPAPLPDIHIDADGNEYVEELNLKENERLIAKPSSVRAKFIERIMMSLEPQTNAGESA</sequence>
<organism evidence="1 2">
    <name type="scientific">Drechslerella dactyloides</name>
    <name type="common">Nematode-trapping fungus</name>
    <name type="synonym">Arthrobotrys dactyloides</name>
    <dbReference type="NCBI Taxonomy" id="74499"/>
    <lineage>
        <taxon>Eukaryota</taxon>
        <taxon>Fungi</taxon>
        <taxon>Dikarya</taxon>
        <taxon>Ascomycota</taxon>
        <taxon>Pezizomycotina</taxon>
        <taxon>Orbiliomycetes</taxon>
        <taxon>Orbiliales</taxon>
        <taxon>Orbiliaceae</taxon>
        <taxon>Drechslerella</taxon>
    </lineage>
</organism>
<dbReference type="EMBL" id="JAQGDS010000006">
    <property type="protein sequence ID" value="KAJ6259717.1"/>
    <property type="molecule type" value="Genomic_DNA"/>
</dbReference>
<evidence type="ECO:0000313" key="1">
    <source>
        <dbReference type="EMBL" id="KAJ6259717.1"/>
    </source>
</evidence>
<proteinExistence type="predicted"/>
<accession>A0AAD6NIS7</accession>
<evidence type="ECO:0000313" key="2">
    <source>
        <dbReference type="Proteomes" id="UP001221413"/>
    </source>
</evidence>
<dbReference type="Proteomes" id="UP001221413">
    <property type="component" value="Unassembled WGS sequence"/>
</dbReference>
<name>A0AAD6NIS7_DREDA</name>